<gene>
    <name evidence="1" type="ordered locus">RB8908</name>
</gene>
<protein>
    <submittedName>
        <fullName evidence="1">Uncharacterized protein</fullName>
    </submittedName>
</protein>
<name>Q7UMC6_RHOBA</name>
<dbReference type="EMBL" id="BX294148">
    <property type="protein sequence ID" value="CAD75991.1"/>
    <property type="molecule type" value="Genomic_DNA"/>
</dbReference>
<organism evidence="1 2">
    <name type="scientific">Rhodopirellula baltica (strain DSM 10527 / NCIMB 13988 / SH1)</name>
    <dbReference type="NCBI Taxonomy" id="243090"/>
    <lineage>
        <taxon>Bacteria</taxon>
        <taxon>Pseudomonadati</taxon>
        <taxon>Planctomycetota</taxon>
        <taxon>Planctomycetia</taxon>
        <taxon>Pirellulales</taxon>
        <taxon>Pirellulaceae</taxon>
        <taxon>Rhodopirellula</taxon>
    </lineage>
</organism>
<dbReference type="KEGG" id="rba:RB8908"/>
<dbReference type="AlphaFoldDB" id="Q7UMC6"/>
<accession>Q7UMC6</accession>
<evidence type="ECO:0000313" key="2">
    <source>
        <dbReference type="Proteomes" id="UP000001025"/>
    </source>
</evidence>
<dbReference type="STRING" id="243090.RB8908"/>
<keyword evidence="2" id="KW-1185">Reference proteome</keyword>
<dbReference type="HOGENOM" id="CLU_3103156_0_0_0"/>
<reference evidence="1 2" key="1">
    <citation type="journal article" date="2003" name="Proc. Natl. Acad. Sci. U.S.A.">
        <title>Complete genome sequence of the marine planctomycete Pirellula sp. strain 1.</title>
        <authorList>
            <person name="Gloeckner F.O."/>
            <person name="Kube M."/>
            <person name="Bauer M."/>
            <person name="Teeling H."/>
            <person name="Lombardot T."/>
            <person name="Ludwig W."/>
            <person name="Gade D."/>
            <person name="Beck A."/>
            <person name="Borzym K."/>
            <person name="Heitmann K."/>
            <person name="Rabus R."/>
            <person name="Schlesner H."/>
            <person name="Amann R."/>
            <person name="Reinhardt R."/>
        </authorList>
    </citation>
    <scope>NUCLEOTIDE SEQUENCE [LARGE SCALE GENOMIC DNA]</scope>
    <source>
        <strain evidence="2">DSM 10527 / NCIMB 13988 / SH1</strain>
    </source>
</reference>
<dbReference type="EnsemblBacteria" id="CAD75991">
    <property type="protein sequence ID" value="CAD75991"/>
    <property type="gene ID" value="RB8908"/>
</dbReference>
<proteinExistence type="predicted"/>
<sequence>MTPQQMKRPRLGGGADIESKSNQLIRRWQFLRYSAGWQCYSGATTHLHARR</sequence>
<evidence type="ECO:0000313" key="1">
    <source>
        <dbReference type="EMBL" id="CAD75991.1"/>
    </source>
</evidence>
<dbReference type="InParanoid" id="Q7UMC6"/>
<dbReference type="Proteomes" id="UP000001025">
    <property type="component" value="Chromosome"/>
</dbReference>